<dbReference type="Proteomes" id="UP000027238">
    <property type="component" value="Unassembled WGS sequence"/>
</dbReference>
<dbReference type="OrthoDB" id="194358at2759"/>
<proteinExistence type="predicted"/>
<dbReference type="Pfam" id="PF06985">
    <property type="entry name" value="HET"/>
    <property type="match status" value="1"/>
</dbReference>
<name>A0A066XD05_COLSU</name>
<dbReference type="InterPro" id="IPR010730">
    <property type="entry name" value="HET"/>
</dbReference>
<organism evidence="2 3">
    <name type="scientific">Colletotrichum sublineola</name>
    <name type="common">Sorghum anthracnose fungus</name>
    <dbReference type="NCBI Taxonomy" id="1173701"/>
    <lineage>
        <taxon>Eukaryota</taxon>
        <taxon>Fungi</taxon>
        <taxon>Dikarya</taxon>
        <taxon>Ascomycota</taxon>
        <taxon>Pezizomycotina</taxon>
        <taxon>Sordariomycetes</taxon>
        <taxon>Hypocreomycetidae</taxon>
        <taxon>Glomerellales</taxon>
        <taxon>Glomerellaceae</taxon>
        <taxon>Colletotrichum</taxon>
        <taxon>Colletotrichum graminicola species complex</taxon>
    </lineage>
</organism>
<evidence type="ECO:0000313" key="2">
    <source>
        <dbReference type="EMBL" id="KDN67063.1"/>
    </source>
</evidence>
<evidence type="ECO:0000259" key="1">
    <source>
        <dbReference type="Pfam" id="PF06985"/>
    </source>
</evidence>
<dbReference type="PANTHER" id="PTHR24148">
    <property type="entry name" value="ANKYRIN REPEAT DOMAIN-CONTAINING PROTEIN 39 HOMOLOG-RELATED"/>
    <property type="match status" value="1"/>
</dbReference>
<dbReference type="STRING" id="1173701.A0A066XD05"/>
<dbReference type="AlphaFoldDB" id="A0A066XD05"/>
<keyword evidence="3" id="KW-1185">Reference proteome</keyword>
<comment type="caution">
    <text evidence="2">The sequence shown here is derived from an EMBL/GenBank/DDBJ whole genome shotgun (WGS) entry which is preliminary data.</text>
</comment>
<dbReference type="InterPro" id="IPR052895">
    <property type="entry name" value="HetReg/Transcr_Mod"/>
</dbReference>
<dbReference type="OMA" id="HAARICC"/>
<gene>
    <name evidence="2" type="ORF">CSUB01_10872</name>
</gene>
<dbReference type="PANTHER" id="PTHR24148:SF78">
    <property type="entry name" value="HETEROKARYON INCOMPATIBILITY DOMAIN-CONTAINING PROTEIN"/>
    <property type="match status" value="1"/>
</dbReference>
<dbReference type="eggNOG" id="ENOG502SUZ5">
    <property type="taxonomic scope" value="Eukaryota"/>
</dbReference>
<feature type="domain" description="Heterokaryon incompatibility" evidence="1">
    <location>
        <begin position="47"/>
        <end position="205"/>
    </location>
</feature>
<evidence type="ECO:0000313" key="3">
    <source>
        <dbReference type="Proteomes" id="UP000027238"/>
    </source>
</evidence>
<reference evidence="3" key="1">
    <citation type="journal article" date="2014" name="Genome Announc.">
        <title>Draft genome sequence of Colletotrichum sublineola, a destructive pathogen of cultivated sorghum.</title>
        <authorList>
            <person name="Baroncelli R."/>
            <person name="Sanz-Martin J.M."/>
            <person name="Rech G.E."/>
            <person name="Sukno S.A."/>
            <person name="Thon M.R."/>
        </authorList>
    </citation>
    <scope>NUCLEOTIDE SEQUENCE [LARGE SCALE GENOMIC DNA]</scope>
    <source>
        <strain evidence="3">TX430BB</strain>
    </source>
</reference>
<accession>A0A066XD05</accession>
<sequence>MVFYQHDRLDLERPAIRLSRLEKGRHSVIACEVFQVFLDDRGCGVPYEPLSCTWGPPEPTQEIRVNNKKLLVTENLHEALVRLRHPDRDRILWIDAICIDQTNARERSYQVQQMGEIYHKADQVLFWLGPATDDTDSLLETFGWLEDEAGKHPCNDWHPSDVRWGDICRDVDDRLGQRLNLKDRRSQGLETLLGGWFRRVWILQEVASTHAARICCGGKSVSTQYFGVLPNWLGVTLSPHCQAVIDMMPSVSRAHS</sequence>
<protein>
    <recommendedName>
        <fullName evidence="1">Heterokaryon incompatibility domain-containing protein</fullName>
    </recommendedName>
</protein>
<dbReference type="EMBL" id="JMSE01000843">
    <property type="protein sequence ID" value="KDN67063.1"/>
    <property type="molecule type" value="Genomic_DNA"/>
</dbReference>
<dbReference type="HOGENOM" id="CLU_004184_6_0_1"/>